<evidence type="ECO:0000313" key="8">
    <source>
        <dbReference type="Proteomes" id="UP000549394"/>
    </source>
</evidence>
<dbReference type="AlphaFoldDB" id="A0A7I8W9R8"/>
<dbReference type="PROSITE" id="PS50119">
    <property type="entry name" value="ZF_BBOX"/>
    <property type="match status" value="1"/>
</dbReference>
<dbReference type="InterPro" id="IPR047153">
    <property type="entry name" value="TRIM45/56/19-like"/>
</dbReference>
<dbReference type="Pfam" id="PF00643">
    <property type="entry name" value="zf-B_box"/>
    <property type="match status" value="1"/>
</dbReference>
<dbReference type="PROSITE" id="PS00518">
    <property type="entry name" value="ZF_RING_1"/>
    <property type="match status" value="1"/>
</dbReference>
<dbReference type="PANTHER" id="PTHR25462:SF296">
    <property type="entry name" value="MEIOTIC P26, ISOFORM F"/>
    <property type="match status" value="1"/>
</dbReference>
<evidence type="ECO:0000256" key="2">
    <source>
        <dbReference type="ARBA" id="ARBA00022771"/>
    </source>
</evidence>
<proteinExistence type="predicted"/>
<dbReference type="PROSITE" id="PS50089">
    <property type="entry name" value="ZF_RING_2"/>
    <property type="match status" value="1"/>
</dbReference>
<dbReference type="InterPro" id="IPR017907">
    <property type="entry name" value="Znf_RING_CS"/>
</dbReference>
<keyword evidence="2 4" id="KW-0863">Zinc-finger</keyword>
<evidence type="ECO:0000259" key="5">
    <source>
        <dbReference type="PROSITE" id="PS50089"/>
    </source>
</evidence>
<dbReference type="SUPFAM" id="SSF57850">
    <property type="entry name" value="RING/U-box"/>
    <property type="match status" value="1"/>
</dbReference>
<evidence type="ECO:0000256" key="4">
    <source>
        <dbReference type="PROSITE-ProRule" id="PRU00024"/>
    </source>
</evidence>
<dbReference type="InterPro" id="IPR013083">
    <property type="entry name" value="Znf_RING/FYVE/PHD"/>
</dbReference>
<feature type="domain" description="RING-type" evidence="5">
    <location>
        <begin position="18"/>
        <end position="62"/>
    </location>
</feature>
<dbReference type="OrthoDB" id="10066958at2759"/>
<dbReference type="InterPro" id="IPR027370">
    <property type="entry name" value="Znf-RING_euk"/>
</dbReference>
<dbReference type="Gene3D" id="3.30.40.10">
    <property type="entry name" value="Zinc/RING finger domain, C3HC4 (zinc finger)"/>
    <property type="match status" value="1"/>
</dbReference>
<feature type="domain" description="B box-type" evidence="6">
    <location>
        <begin position="96"/>
        <end position="135"/>
    </location>
</feature>
<evidence type="ECO:0000313" key="7">
    <source>
        <dbReference type="EMBL" id="CAD5124856.1"/>
    </source>
</evidence>
<reference evidence="7 8" key="1">
    <citation type="submission" date="2020-08" db="EMBL/GenBank/DDBJ databases">
        <authorList>
            <person name="Hejnol A."/>
        </authorList>
    </citation>
    <scope>NUCLEOTIDE SEQUENCE [LARGE SCALE GENOMIC DNA]</scope>
</reference>
<keyword evidence="8" id="KW-1185">Reference proteome</keyword>
<dbReference type="Gene3D" id="3.30.160.60">
    <property type="entry name" value="Classic Zinc Finger"/>
    <property type="match status" value="1"/>
</dbReference>
<comment type="caution">
    <text evidence="7">The sequence shown here is derived from an EMBL/GenBank/DDBJ whole genome shotgun (WGS) entry which is preliminary data.</text>
</comment>
<protein>
    <submittedName>
        <fullName evidence="7">Uncharacterized protein</fullName>
    </submittedName>
</protein>
<dbReference type="SMART" id="SM00184">
    <property type="entry name" value="RING"/>
    <property type="match status" value="1"/>
</dbReference>
<name>A0A7I8W9R8_9ANNE</name>
<dbReference type="EMBL" id="CAJFCJ010000024">
    <property type="protein sequence ID" value="CAD5124856.1"/>
    <property type="molecule type" value="Genomic_DNA"/>
</dbReference>
<keyword evidence="3" id="KW-0862">Zinc</keyword>
<accession>A0A7I8W9R8</accession>
<gene>
    <name evidence="7" type="ORF">DGYR_LOCUS12336</name>
</gene>
<dbReference type="Pfam" id="PF13445">
    <property type="entry name" value="zf-RING_UBOX"/>
    <property type="match status" value="1"/>
</dbReference>
<dbReference type="GO" id="GO:0008270">
    <property type="term" value="F:zinc ion binding"/>
    <property type="evidence" value="ECO:0007669"/>
    <property type="project" value="UniProtKB-KW"/>
</dbReference>
<sequence>MSASNANSYTLKKNYLECSLCTKEWLNNSPKLLQCQHTFCKKCLLSLFKPKDESTFQCPICDKNTLWSQDKINGIADNLVPADLLLDTDDALEISSNFGICRKHKLRIIFYCQLCAVQFCVDCHENHKDHKIVTIKDINHNDFQRRCREILENIQCRIFATMNHAISDTVSLEDTLKDIVDCVKTKIASDIEVRYCQEIYRIDELKRKIASIDESDEMCVEARNEMLGELNLFVQDLQSKIANSNSKGIELNRKKGFEYANIFMDMFSECLSDRLSRVNYTEMVTRLESICTERDYELVKEFDKKERIVTFPSAGEITAICADHRSTGYTYVSVMSTGGTGKIYKIDENDRISVFQFFRKPIRSILSYKKELFVLLSDSMLRVSNFLSYEITVLAAIDDAVDACIGDSNSFIYITKNTIGKLIIGSDFRLISRCDLGPKENEDSANYKSICPLSNSRLAVLSETFKKGSCIWIYGQRTRDRSFADSLGKKAHEPIGPLQFVHPSGICSLKGKGMIIADKEAKRLHLFYGNYTKKPLIVSLNFHPEFVSYSEKTDEIFVSEEGTNRLHIFS</sequence>
<keyword evidence="1" id="KW-0479">Metal-binding</keyword>
<dbReference type="InterPro" id="IPR001841">
    <property type="entry name" value="Znf_RING"/>
</dbReference>
<dbReference type="InterPro" id="IPR000315">
    <property type="entry name" value="Znf_B-box"/>
</dbReference>
<evidence type="ECO:0000259" key="6">
    <source>
        <dbReference type="PROSITE" id="PS50119"/>
    </source>
</evidence>
<dbReference type="Proteomes" id="UP000549394">
    <property type="component" value="Unassembled WGS sequence"/>
</dbReference>
<dbReference type="SUPFAM" id="SSF57845">
    <property type="entry name" value="B-box zinc-binding domain"/>
    <property type="match status" value="1"/>
</dbReference>
<evidence type="ECO:0000256" key="1">
    <source>
        <dbReference type="ARBA" id="ARBA00022723"/>
    </source>
</evidence>
<dbReference type="PANTHER" id="PTHR25462">
    <property type="entry name" value="BONUS, ISOFORM C-RELATED"/>
    <property type="match status" value="1"/>
</dbReference>
<evidence type="ECO:0000256" key="3">
    <source>
        <dbReference type="ARBA" id="ARBA00022833"/>
    </source>
</evidence>
<organism evidence="7 8">
    <name type="scientific">Dimorphilus gyrociliatus</name>
    <dbReference type="NCBI Taxonomy" id="2664684"/>
    <lineage>
        <taxon>Eukaryota</taxon>
        <taxon>Metazoa</taxon>
        <taxon>Spiralia</taxon>
        <taxon>Lophotrochozoa</taxon>
        <taxon>Annelida</taxon>
        <taxon>Polychaeta</taxon>
        <taxon>Polychaeta incertae sedis</taxon>
        <taxon>Dinophilidae</taxon>
        <taxon>Dimorphilus</taxon>
    </lineage>
</organism>